<comment type="function">
    <text evidence="12 13">Catalyzes the ATP-dependent phosphorylation of L-homoserine to L-homoserine phosphate.</text>
</comment>
<protein>
    <recommendedName>
        <fullName evidence="4 13">Homoserine kinase</fullName>
        <shortName evidence="13">HK</shortName>
        <shortName evidence="13">HSK</shortName>
        <ecNumber evidence="3 13">2.7.1.39</ecNumber>
    </recommendedName>
</protein>
<keyword evidence="5 13" id="KW-0028">Amino-acid biosynthesis</keyword>
<dbReference type="EMBL" id="JBHUOQ010000001">
    <property type="protein sequence ID" value="MFD2829567.1"/>
    <property type="molecule type" value="Genomic_DNA"/>
</dbReference>
<evidence type="ECO:0000256" key="8">
    <source>
        <dbReference type="ARBA" id="ARBA00022741"/>
    </source>
</evidence>
<evidence type="ECO:0000256" key="13">
    <source>
        <dbReference type="HAMAP-Rule" id="MF_00384"/>
    </source>
</evidence>
<dbReference type="Gene3D" id="3.30.230.10">
    <property type="match status" value="1"/>
</dbReference>
<comment type="subcellular location">
    <subcellularLocation>
        <location evidence="13">Cytoplasm</location>
    </subcellularLocation>
</comment>
<keyword evidence="8 13" id="KW-0547">Nucleotide-binding</keyword>
<comment type="similarity">
    <text evidence="2 13">Belongs to the GHMP kinase family. Homoserine kinase subfamily.</text>
</comment>
<evidence type="ECO:0000256" key="12">
    <source>
        <dbReference type="ARBA" id="ARBA00049954"/>
    </source>
</evidence>
<evidence type="ECO:0000256" key="9">
    <source>
        <dbReference type="ARBA" id="ARBA00022777"/>
    </source>
</evidence>
<feature type="binding site" evidence="13">
    <location>
        <begin position="88"/>
        <end position="98"/>
    </location>
    <ligand>
        <name>ATP</name>
        <dbReference type="ChEBI" id="CHEBI:30616"/>
    </ligand>
</feature>
<evidence type="ECO:0000256" key="1">
    <source>
        <dbReference type="ARBA" id="ARBA00005015"/>
    </source>
</evidence>
<comment type="caution">
    <text evidence="16">The sequence shown here is derived from an EMBL/GenBank/DDBJ whole genome shotgun (WGS) entry which is preliminary data.</text>
</comment>
<keyword evidence="13" id="KW-0963">Cytoplasm</keyword>
<dbReference type="SUPFAM" id="SSF54211">
    <property type="entry name" value="Ribosomal protein S5 domain 2-like"/>
    <property type="match status" value="1"/>
</dbReference>
<dbReference type="Pfam" id="PF00288">
    <property type="entry name" value="GHMP_kinases_N"/>
    <property type="match status" value="1"/>
</dbReference>
<dbReference type="InterPro" id="IPR014721">
    <property type="entry name" value="Ribsml_uS5_D2-typ_fold_subgr"/>
</dbReference>
<evidence type="ECO:0000259" key="15">
    <source>
        <dbReference type="Pfam" id="PF08544"/>
    </source>
</evidence>
<keyword evidence="6 13" id="KW-0808">Transferase</keyword>
<keyword evidence="9 13" id="KW-0418">Kinase</keyword>
<dbReference type="PANTHER" id="PTHR20861">
    <property type="entry name" value="HOMOSERINE/4-DIPHOSPHOCYTIDYL-2-C-METHYL-D-ERYTHRITOL KINASE"/>
    <property type="match status" value="1"/>
</dbReference>
<evidence type="ECO:0000256" key="11">
    <source>
        <dbReference type="ARBA" id="ARBA00049375"/>
    </source>
</evidence>
<dbReference type="HAMAP" id="MF_00384">
    <property type="entry name" value="Homoser_kinase"/>
    <property type="match status" value="1"/>
</dbReference>
<comment type="catalytic activity">
    <reaction evidence="11 13">
        <text>L-homoserine + ATP = O-phospho-L-homoserine + ADP + H(+)</text>
        <dbReference type="Rhea" id="RHEA:13985"/>
        <dbReference type="ChEBI" id="CHEBI:15378"/>
        <dbReference type="ChEBI" id="CHEBI:30616"/>
        <dbReference type="ChEBI" id="CHEBI:57476"/>
        <dbReference type="ChEBI" id="CHEBI:57590"/>
        <dbReference type="ChEBI" id="CHEBI:456216"/>
        <dbReference type="EC" id="2.7.1.39"/>
    </reaction>
</comment>
<dbReference type="InterPro" id="IPR006203">
    <property type="entry name" value="GHMP_knse_ATP-bd_CS"/>
</dbReference>
<dbReference type="InterPro" id="IPR036554">
    <property type="entry name" value="GHMP_kinase_C_sf"/>
</dbReference>
<feature type="domain" description="GHMP kinase C-terminal" evidence="15">
    <location>
        <begin position="204"/>
        <end position="276"/>
    </location>
</feature>
<dbReference type="EC" id="2.7.1.39" evidence="3 13"/>
<evidence type="ECO:0000313" key="17">
    <source>
        <dbReference type="Proteomes" id="UP001597519"/>
    </source>
</evidence>
<reference evidence="17" key="1">
    <citation type="journal article" date="2019" name="Int. J. Syst. Evol. Microbiol.">
        <title>The Global Catalogue of Microorganisms (GCM) 10K type strain sequencing project: providing services to taxonomists for standard genome sequencing and annotation.</title>
        <authorList>
            <consortium name="The Broad Institute Genomics Platform"/>
            <consortium name="The Broad Institute Genome Sequencing Center for Infectious Disease"/>
            <person name="Wu L."/>
            <person name="Ma J."/>
        </authorList>
    </citation>
    <scope>NUCLEOTIDE SEQUENCE [LARGE SCALE GENOMIC DNA]</scope>
    <source>
        <strain evidence="17">KCTC 33575</strain>
    </source>
</reference>
<evidence type="ECO:0000313" key="16">
    <source>
        <dbReference type="EMBL" id="MFD2829567.1"/>
    </source>
</evidence>
<keyword evidence="10 13" id="KW-0067">ATP-binding</keyword>
<dbReference type="Proteomes" id="UP001597519">
    <property type="component" value="Unassembled WGS sequence"/>
</dbReference>
<evidence type="ECO:0000256" key="6">
    <source>
        <dbReference type="ARBA" id="ARBA00022679"/>
    </source>
</evidence>
<dbReference type="InterPro" id="IPR000870">
    <property type="entry name" value="Homoserine_kinase"/>
</dbReference>
<evidence type="ECO:0000259" key="14">
    <source>
        <dbReference type="Pfam" id="PF00288"/>
    </source>
</evidence>
<evidence type="ECO:0000256" key="4">
    <source>
        <dbReference type="ARBA" id="ARBA00017858"/>
    </source>
</evidence>
<keyword evidence="7 13" id="KW-0791">Threonine biosynthesis</keyword>
<organism evidence="16 17">
    <name type="scientific">Corticicoccus populi</name>
    <dbReference type="NCBI Taxonomy" id="1812821"/>
    <lineage>
        <taxon>Bacteria</taxon>
        <taxon>Bacillati</taxon>
        <taxon>Bacillota</taxon>
        <taxon>Bacilli</taxon>
        <taxon>Bacillales</taxon>
        <taxon>Staphylococcaceae</taxon>
        <taxon>Corticicoccus</taxon>
    </lineage>
</organism>
<evidence type="ECO:0000256" key="10">
    <source>
        <dbReference type="ARBA" id="ARBA00022840"/>
    </source>
</evidence>
<dbReference type="PRINTS" id="PR00958">
    <property type="entry name" value="HOMSERKINASE"/>
</dbReference>
<evidence type="ECO:0000256" key="3">
    <source>
        <dbReference type="ARBA" id="ARBA00012078"/>
    </source>
</evidence>
<name>A0ABW5WTA6_9STAP</name>
<comment type="pathway">
    <text evidence="1 13">Amino-acid biosynthesis; L-threonine biosynthesis; L-threonine from L-aspartate: step 4/5.</text>
</comment>
<dbReference type="SUPFAM" id="SSF55060">
    <property type="entry name" value="GHMP Kinase, C-terminal domain"/>
    <property type="match status" value="1"/>
</dbReference>
<dbReference type="InterPro" id="IPR006204">
    <property type="entry name" value="GHMP_kinase_N_dom"/>
</dbReference>
<dbReference type="PANTHER" id="PTHR20861:SF1">
    <property type="entry name" value="HOMOSERINE KINASE"/>
    <property type="match status" value="1"/>
</dbReference>
<proteinExistence type="inferred from homology"/>
<dbReference type="Pfam" id="PF08544">
    <property type="entry name" value="GHMP_kinases_C"/>
    <property type="match status" value="1"/>
</dbReference>
<feature type="domain" description="GHMP kinase N-terminal" evidence="14">
    <location>
        <begin position="59"/>
        <end position="141"/>
    </location>
</feature>
<accession>A0ABW5WTA6</accession>
<evidence type="ECO:0000256" key="2">
    <source>
        <dbReference type="ARBA" id="ARBA00007370"/>
    </source>
</evidence>
<dbReference type="GO" id="GO:0004413">
    <property type="term" value="F:homoserine kinase activity"/>
    <property type="evidence" value="ECO:0007669"/>
    <property type="project" value="UniProtKB-EC"/>
</dbReference>
<gene>
    <name evidence="13 16" type="primary">thrB</name>
    <name evidence="16" type="ORF">ACFSX4_03740</name>
</gene>
<dbReference type="RefSeq" id="WP_377771676.1">
    <property type="nucleotide sequence ID" value="NZ_JBHUOQ010000001.1"/>
</dbReference>
<dbReference type="InterPro" id="IPR013750">
    <property type="entry name" value="GHMP_kinase_C_dom"/>
</dbReference>
<dbReference type="NCBIfam" id="TIGR00191">
    <property type="entry name" value="thrB"/>
    <property type="match status" value="1"/>
</dbReference>
<evidence type="ECO:0000256" key="5">
    <source>
        <dbReference type="ARBA" id="ARBA00022605"/>
    </source>
</evidence>
<evidence type="ECO:0000256" key="7">
    <source>
        <dbReference type="ARBA" id="ARBA00022697"/>
    </source>
</evidence>
<sequence>MVSNFVVKVPATSANLGPGFDSMGLAVNKFLTVEASVSDAYSIEMLQEELNVLPLDETNLVLDTAIHTARLFGKTLPKLNLVMDSEIPLSHGLGSSSSAIVAGIELANHFCSLELSEHDKVMLGCNIEGHPDNIGPCITGGIFVGYFEDGELFYQTINDDGLRFIISVPHYEINTDEARKRLPAEYHKSVAVSQNALNNVMLMALVKGKYEDMGRLMMRDRFHEPFRQPLIREFNDIKDTAIENGAYATTISGAGPSVLTVCSKENQDTIFESLKKIDGVIHERISLFNK</sequence>
<dbReference type="InterPro" id="IPR020568">
    <property type="entry name" value="Ribosomal_Su5_D2-typ_SF"/>
</dbReference>
<keyword evidence="17" id="KW-1185">Reference proteome</keyword>
<dbReference type="PROSITE" id="PS00627">
    <property type="entry name" value="GHMP_KINASES_ATP"/>
    <property type="match status" value="1"/>
</dbReference>
<dbReference type="Gene3D" id="3.30.70.890">
    <property type="entry name" value="GHMP kinase, C-terminal domain"/>
    <property type="match status" value="1"/>
</dbReference>
<dbReference type="PIRSF" id="PIRSF000676">
    <property type="entry name" value="Homoser_kin"/>
    <property type="match status" value="1"/>
</dbReference>